<evidence type="ECO:0000256" key="5">
    <source>
        <dbReference type="PIRNR" id="PIRNR038471"/>
    </source>
</evidence>
<comment type="function">
    <text evidence="5">Involved in formation and maintenance of cell shape.</text>
</comment>
<dbReference type="Gene3D" id="2.40.10.340">
    <property type="entry name" value="Rod shape-determining protein MreC, domain 1"/>
    <property type="match status" value="1"/>
</dbReference>
<evidence type="ECO:0000256" key="3">
    <source>
        <dbReference type="ARBA" id="ARBA00022960"/>
    </source>
</evidence>
<reference evidence="7" key="1">
    <citation type="submission" date="2020-12" db="EMBL/GenBank/DDBJ databases">
        <title>Genomic characterization of non-nitrogen-fixing Frankia strains.</title>
        <authorList>
            <person name="Carlos-Shanley C."/>
            <person name="Guerra T."/>
            <person name="Hahn D."/>
        </authorList>
    </citation>
    <scope>NUCLEOTIDE SEQUENCE</scope>
    <source>
        <strain evidence="7">CN6</strain>
    </source>
</reference>
<evidence type="ECO:0000259" key="6">
    <source>
        <dbReference type="Pfam" id="PF04085"/>
    </source>
</evidence>
<keyword evidence="8" id="KW-1185">Reference proteome</keyword>
<evidence type="ECO:0000256" key="4">
    <source>
        <dbReference type="ARBA" id="ARBA00032089"/>
    </source>
</evidence>
<dbReference type="Gene3D" id="2.40.10.350">
    <property type="entry name" value="Rod shape-determining protein MreC, domain 2"/>
    <property type="match status" value="1"/>
</dbReference>
<dbReference type="NCBIfam" id="NF010510">
    <property type="entry name" value="PRK13922.11-5"/>
    <property type="match status" value="1"/>
</dbReference>
<accession>A0A937RIN5</accession>
<evidence type="ECO:0000256" key="2">
    <source>
        <dbReference type="ARBA" id="ARBA00013855"/>
    </source>
</evidence>
<sequence length="288" mass="30448">MGREQRRSRLVVAILLVITFTLITIDYKTGRGAGGVRGFLHGAVGGVENGVTAVARPIGRTVSSLVHPNRYHDRADRLADENAALRRELASRVEVTRQAEELAALRLLADKGQYTIIPARVIAVGDVSGTDWTVTINAGKADGLATDKIVLNADGLVGTVVSLTDHTAVVRLFCDPRSKIGARLESTQLLGAVSGGSGPNTLTFTLYDASYRVRPGERLVTFGSLDYVAGVPIGEVTKVTDVDGLSRTAEVRPYVSVGKLDMVAVVVGKPPTDPGDRVLPPRQGGDTG</sequence>
<dbReference type="InterPro" id="IPR007221">
    <property type="entry name" value="MreC"/>
</dbReference>
<evidence type="ECO:0000313" key="8">
    <source>
        <dbReference type="Proteomes" id="UP000604475"/>
    </source>
</evidence>
<keyword evidence="3 5" id="KW-0133">Cell shape</keyword>
<proteinExistence type="inferred from homology"/>
<dbReference type="RefSeq" id="WP_203001960.1">
    <property type="nucleotide sequence ID" value="NZ_JADWYU010000107.1"/>
</dbReference>
<dbReference type="Proteomes" id="UP000604475">
    <property type="component" value="Unassembled WGS sequence"/>
</dbReference>
<evidence type="ECO:0000313" key="7">
    <source>
        <dbReference type="EMBL" id="MBL7626696.1"/>
    </source>
</evidence>
<dbReference type="EMBL" id="JAEACQ010000146">
    <property type="protein sequence ID" value="MBL7626696.1"/>
    <property type="molecule type" value="Genomic_DNA"/>
</dbReference>
<gene>
    <name evidence="7" type="primary">mreC</name>
    <name evidence="7" type="ORF">I7412_05850</name>
</gene>
<dbReference type="GO" id="GO:0005886">
    <property type="term" value="C:plasma membrane"/>
    <property type="evidence" value="ECO:0007669"/>
    <property type="project" value="TreeGrafter"/>
</dbReference>
<dbReference type="Pfam" id="PF04085">
    <property type="entry name" value="MreC"/>
    <property type="match status" value="1"/>
</dbReference>
<comment type="similarity">
    <text evidence="1 5">Belongs to the MreC family.</text>
</comment>
<dbReference type="AlphaFoldDB" id="A0A937RIN5"/>
<evidence type="ECO:0000256" key="1">
    <source>
        <dbReference type="ARBA" id="ARBA00009369"/>
    </source>
</evidence>
<dbReference type="PANTHER" id="PTHR34138">
    <property type="entry name" value="CELL SHAPE-DETERMINING PROTEIN MREC"/>
    <property type="match status" value="1"/>
</dbReference>
<dbReference type="InterPro" id="IPR055342">
    <property type="entry name" value="MreC_beta-barrel_core"/>
</dbReference>
<name>A0A937RIN5_9ACTN</name>
<dbReference type="PIRSF" id="PIRSF038471">
    <property type="entry name" value="MreC"/>
    <property type="match status" value="1"/>
</dbReference>
<dbReference type="InterPro" id="IPR042175">
    <property type="entry name" value="Cell/Rod_MreC_2"/>
</dbReference>
<feature type="domain" description="Rod shape-determining protein MreC beta-barrel core" evidence="6">
    <location>
        <begin position="129"/>
        <end position="266"/>
    </location>
</feature>
<organism evidence="7 8">
    <name type="scientific">Frankia nepalensis</name>
    <dbReference type="NCBI Taxonomy" id="1836974"/>
    <lineage>
        <taxon>Bacteria</taxon>
        <taxon>Bacillati</taxon>
        <taxon>Actinomycetota</taxon>
        <taxon>Actinomycetes</taxon>
        <taxon>Frankiales</taxon>
        <taxon>Frankiaceae</taxon>
        <taxon>Frankia</taxon>
    </lineage>
</organism>
<protein>
    <recommendedName>
        <fullName evidence="2 5">Cell shape-determining protein MreC</fullName>
    </recommendedName>
    <alternativeName>
        <fullName evidence="4 5">Cell shape protein MreC</fullName>
    </alternativeName>
</protein>
<dbReference type="GO" id="GO:0008360">
    <property type="term" value="P:regulation of cell shape"/>
    <property type="evidence" value="ECO:0007669"/>
    <property type="project" value="UniProtKB-KW"/>
</dbReference>
<dbReference type="InterPro" id="IPR042177">
    <property type="entry name" value="Cell/Rod_1"/>
</dbReference>
<comment type="caution">
    <text evidence="7">The sequence shown here is derived from an EMBL/GenBank/DDBJ whole genome shotgun (WGS) entry which is preliminary data.</text>
</comment>
<dbReference type="PANTHER" id="PTHR34138:SF1">
    <property type="entry name" value="CELL SHAPE-DETERMINING PROTEIN MREC"/>
    <property type="match status" value="1"/>
</dbReference>